<gene>
    <name evidence="2" type="ORF">V6N11_047798</name>
</gene>
<organism evidence="2 3">
    <name type="scientific">Hibiscus sabdariffa</name>
    <name type="common">roselle</name>
    <dbReference type="NCBI Taxonomy" id="183260"/>
    <lineage>
        <taxon>Eukaryota</taxon>
        <taxon>Viridiplantae</taxon>
        <taxon>Streptophyta</taxon>
        <taxon>Embryophyta</taxon>
        <taxon>Tracheophyta</taxon>
        <taxon>Spermatophyta</taxon>
        <taxon>Magnoliopsida</taxon>
        <taxon>eudicotyledons</taxon>
        <taxon>Gunneridae</taxon>
        <taxon>Pentapetalae</taxon>
        <taxon>rosids</taxon>
        <taxon>malvids</taxon>
        <taxon>Malvales</taxon>
        <taxon>Malvaceae</taxon>
        <taxon>Malvoideae</taxon>
        <taxon>Hibiscus</taxon>
    </lineage>
</organism>
<comment type="caution">
    <text evidence="2">The sequence shown here is derived from an EMBL/GenBank/DDBJ whole genome shotgun (WGS) entry which is preliminary data.</text>
</comment>
<accession>A0ABR2P827</accession>
<evidence type="ECO:0000313" key="2">
    <source>
        <dbReference type="EMBL" id="KAK8984577.1"/>
    </source>
</evidence>
<sequence length="130" mass="15097">MQRLEKQELHVHEPINVCCKARIWAKEEINGRVKYEFDILFDYATALRQADPNCNVDLMVVSQRKSSRIANLSPKSKSKALGACSTREVNDVKGKGKAKEQPRTQAIRPMRKLQFPNTKDKFQKRKQPWK</sequence>
<feature type="region of interest" description="Disordered" evidence="1">
    <location>
        <begin position="80"/>
        <end position="130"/>
    </location>
</feature>
<evidence type="ECO:0000313" key="3">
    <source>
        <dbReference type="Proteomes" id="UP001396334"/>
    </source>
</evidence>
<proteinExistence type="predicted"/>
<keyword evidence="3" id="KW-1185">Reference proteome</keyword>
<feature type="compositionally biased region" description="Basic and acidic residues" evidence="1">
    <location>
        <begin position="88"/>
        <end position="102"/>
    </location>
</feature>
<dbReference type="EMBL" id="JBBPBN010000077">
    <property type="protein sequence ID" value="KAK8984577.1"/>
    <property type="molecule type" value="Genomic_DNA"/>
</dbReference>
<name>A0ABR2P827_9ROSI</name>
<dbReference type="Proteomes" id="UP001396334">
    <property type="component" value="Unassembled WGS sequence"/>
</dbReference>
<reference evidence="2 3" key="1">
    <citation type="journal article" date="2024" name="G3 (Bethesda)">
        <title>Genome assembly of Hibiscus sabdariffa L. provides insights into metabolisms of medicinal natural products.</title>
        <authorList>
            <person name="Kim T."/>
        </authorList>
    </citation>
    <scope>NUCLEOTIDE SEQUENCE [LARGE SCALE GENOMIC DNA]</scope>
    <source>
        <strain evidence="2">TK-2024</strain>
        <tissue evidence="2">Old leaves</tissue>
    </source>
</reference>
<protein>
    <submittedName>
        <fullName evidence="2">Uncharacterized protein</fullName>
    </submittedName>
</protein>
<evidence type="ECO:0000256" key="1">
    <source>
        <dbReference type="SAM" id="MobiDB-lite"/>
    </source>
</evidence>